<name>A0ABY5YXX4_9ACTN</name>
<dbReference type="Proteomes" id="UP001058271">
    <property type="component" value="Chromosome"/>
</dbReference>
<dbReference type="RefSeq" id="WP_260723923.1">
    <property type="nucleotide sequence ID" value="NZ_BAAABS010000018.1"/>
</dbReference>
<protein>
    <submittedName>
        <fullName evidence="2">Uncharacterized protein</fullName>
    </submittedName>
</protein>
<gene>
    <name evidence="2" type="ORF">Drose_25675</name>
</gene>
<keyword evidence="1" id="KW-0472">Membrane</keyword>
<feature type="transmembrane region" description="Helical" evidence="1">
    <location>
        <begin position="20"/>
        <end position="42"/>
    </location>
</feature>
<reference evidence="2" key="1">
    <citation type="submission" date="2021-04" db="EMBL/GenBank/DDBJ databases">
        <title>Biosynthetic gene clusters of Dactylosporangioum roseum.</title>
        <authorList>
            <person name="Hartkoorn R.C."/>
            <person name="Beaudoing E."/>
            <person name="Hot D."/>
            <person name="Moureu S."/>
        </authorList>
    </citation>
    <scope>NUCLEOTIDE SEQUENCE</scope>
    <source>
        <strain evidence="2">NRRL B-16295</strain>
    </source>
</reference>
<proteinExistence type="predicted"/>
<evidence type="ECO:0000313" key="2">
    <source>
        <dbReference type="EMBL" id="UWZ34600.1"/>
    </source>
</evidence>
<evidence type="ECO:0000313" key="3">
    <source>
        <dbReference type="Proteomes" id="UP001058271"/>
    </source>
</evidence>
<keyword evidence="3" id="KW-1185">Reference proteome</keyword>
<dbReference type="EMBL" id="CP073721">
    <property type="protein sequence ID" value="UWZ34600.1"/>
    <property type="molecule type" value="Genomic_DNA"/>
</dbReference>
<keyword evidence="1" id="KW-1133">Transmembrane helix</keyword>
<keyword evidence="1" id="KW-0812">Transmembrane</keyword>
<evidence type="ECO:0000256" key="1">
    <source>
        <dbReference type="SAM" id="Phobius"/>
    </source>
</evidence>
<accession>A0ABY5YXX4</accession>
<organism evidence="2 3">
    <name type="scientific">Dactylosporangium roseum</name>
    <dbReference type="NCBI Taxonomy" id="47989"/>
    <lineage>
        <taxon>Bacteria</taxon>
        <taxon>Bacillati</taxon>
        <taxon>Actinomycetota</taxon>
        <taxon>Actinomycetes</taxon>
        <taxon>Micromonosporales</taxon>
        <taxon>Micromonosporaceae</taxon>
        <taxon>Dactylosporangium</taxon>
    </lineage>
</organism>
<sequence length="83" mass="8187">MTIGGAAGGPGTGSVSAMVMVAMNTIVLGGGAVVGVPVMPVVSVARTDMTMDLVGYCAGGHCGVALTPINRAISMHNDPFVRL</sequence>